<reference evidence="3 4" key="1">
    <citation type="submission" date="2016-10" db="EMBL/GenBank/DDBJ databases">
        <title>Reductive evolution of mitochondrial metabolism and differential evolution of invasion-related proteins in Cryptosporidium.</title>
        <authorList>
            <person name="Liu S."/>
            <person name="Roellig D.M."/>
            <person name="Guo Y."/>
            <person name="Li N."/>
            <person name="Frace M.A."/>
            <person name="Tang K."/>
            <person name="Zhang L."/>
            <person name="Feng Y."/>
            <person name="Xiao L."/>
        </authorList>
    </citation>
    <scope>NUCLEOTIDE SEQUENCE [LARGE SCALE GENOMIC DNA]</scope>
    <source>
        <strain evidence="3">30847</strain>
    </source>
</reference>
<keyword evidence="2" id="KW-0812">Transmembrane</keyword>
<feature type="transmembrane region" description="Helical" evidence="2">
    <location>
        <begin position="51"/>
        <end position="71"/>
    </location>
</feature>
<dbReference type="OrthoDB" id="344214at2759"/>
<keyword evidence="2" id="KW-0472">Membrane</keyword>
<evidence type="ECO:0000313" key="4">
    <source>
        <dbReference type="Proteomes" id="UP000186804"/>
    </source>
</evidence>
<protein>
    <submittedName>
        <fullName evidence="3">Uncharacterized protein</fullName>
    </submittedName>
</protein>
<gene>
    <name evidence="3" type="ORF">cand_028030</name>
</gene>
<dbReference type="VEuPathDB" id="CryptoDB:cand_028030"/>
<dbReference type="AlphaFoldDB" id="A0A1J4MR05"/>
<name>A0A1J4MR05_9CRYT</name>
<keyword evidence="2" id="KW-1133">Transmembrane helix</keyword>
<feature type="region of interest" description="Disordered" evidence="1">
    <location>
        <begin position="1"/>
        <end position="24"/>
    </location>
</feature>
<dbReference type="RefSeq" id="XP_067068528.1">
    <property type="nucleotide sequence ID" value="XM_067213031.1"/>
</dbReference>
<evidence type="ECO:0000256" key="1">
    <source>
        <dbReference type="SAM" id="MobiDB-lite"/>
    </source>
</evidence>
<feature type="region of interest" description="Disordered" evidence="1">
    <location>
        <begin position="114"/>
        <end position="162"/>
    </location>
</feature>
<comment type="caution">
    <text evidence="3">The sequence shown here is derived from an EMBL/GenBank/DDBJ whole genome shotgun (WGS) entry which is preliminary data.</text>
</comment>
<feature type="transmembrane region" description="Helical" evidence="2">
    <location>
        <begin position="83"/>
        <end position="102"/>
    </location>
</feature>
<keyword evidence="4" id="KW-1185">Reference proteome</keyword>
<feature type="compositionally biased region" description="Polar residues" evidence="1">
    <location>
        <begin position="121"/>
        <end position="151"/>
    </location>
</feature>
<dbReference type="GeneID" id="92366987"/>
<feature type="compositionally biased region" description="Basic residues" evidence="1">
    <location>
        <begin position="152"/>
        <end position="162"/>
    </location>
</feature>
<sequence length="162" mass="18629">MTQHKESVLTELDNESSVNEQSVTTNTQDNNIWNLYGTIGQPLTDTETEDINYVSMVAIGAATSAALWKAYFYRPEEMDDFTTYSMFIITLLTIIGGTYVIYNMRKRERNELNQVTRDEQNNNLITQSNKTTSQDIQIDSNTPSSQNNKKTPTIKRRKQRVE</sequence>
<evidence type="ECO:0000256" key="2">
    <source>
        <dbReference type="SAM" id="Phobius"/>
    </source>
</evidence>
<dbReference type="EMBL" id="LRBS01000053">
    <property type="protein sequence ID" value="OII76682.1"/>
    <property type="molecule type" value="Genomic_DNA"/>
</dbReference>
<organism evidence="3 4">
    <name type="scientific">Cryptosporidium andersoni</name>
    <dbReference type="NCBI Taxonomy" id="117008"/>
    <lineage>
        <taxon>Eukaryota</taxon>
        <taxon>Sar</taxon>
        <taxon>Alveolata</taxon>
        <taxon>Apicomplexa</taxon>
        <taxon>Conoidasida</taxon>
        <taxon>Coccidia</taxon>
        <taxon>Eucoccidiorida</taxon>
        <taxon>Eimeriorina</taxon>
        <taxon>Cryptosporidiidae</taxon>
        <taxon>Cryptosporidium</taxon>
    </lineage>
</organism>
<accession>A0A1J4MR05</accession>
<proteinExistence type="predicted"/>
<evidence type="ECO:0000313" key="3">
    <source>
        <dbReference type="EMBL" id="OII76682.1"/>
    </source>
</evidence>
<dbReference type="Proteomes" id="UP000186804">
    <property type="component" value="Unassembled WGS sequence"/>
</dbReference>
<feature type="compositionally biased region" description="Polar residues" evidence="1">
    <location>
        <begin position="15"/>
        <end position="24"/>
    </location>
</feature>